<keyword evidence="5 10" id="KW-0999">Mitochondrion inner membrane</keyword>
<dbReference type="InterPro" id="IPR000511">
    <property type="entry name" value="Holocyt_c/c1_synthase"/>
</dbReference>
<protein>
    <recommendedName>
        <fullName evidence="10">Holocytochrome c-type synthase</fullName>
        <ecNumber evidence="10">4.4.1.17</ecNumber>
    </recommendedName>
</protein>
<keyword evidence="6 10" id="KW-0408">Iron</keyword>
<evidence type="ECO:0000256" key="8">
    <source>
        <dbReference type="ARBA" id="ARBA00023136"/>
    </source>
</evidence>
<comment type="function">
    <text evidence="10">Lyase that catalyzes the covalent linking of the heme group to the cytochrome C apoprotein to produce the mature functional cytochrome.</text>
</comment>
<name>A0A7J6MH97_PEROL</name>
<dbReference type="OrthoDB" id="4243at2759"/>
<accession>A0A7J6MH97</accession>
<evidence type="ECO:0000256" key="2">
    <source>
        <dbReference type="ARBA" id="ARBA00007255"/>
    </source>
</evidence>
<comment type="similarity">
    <text evidence="2 10">Belongs to the cytochrome c-type heme lyase family.</text>
</comment>
<evidence type="ECO:0000256" key="5">
    <source>
        <dbReference type="ARBA" id="ARBA00022792"/>
    </source>
</evidence>
<feature type="region of interest" description="Disordered" evidence="11">
    <location>
        <begin position="74"/>
        <end position="93"/>
    </location>
</feature>
<evidence type="ECO:0000256" key="1">
    <source>
        <dbReference type="ARBA" id="ARBA00004273"/>
    </source>
</evidence>
<organism evidence="12 13">
    <name type="scientific">Perkinsus olseni</name>
    <name type="common">Perkinsus atlanticus</name>
    <dbReference type="NCBI Taxonomy" id="32597"/>
    <lineage>
        <taxon>Eukaryota</taxon>
        <taxon>Sar</taxon>
        <taxon>Alveolata</taxon>
        <taxon>Perkinsozoa</taxon>
        <taxon>Perkinsea</taxon>
        <taxon>Perkinsida</taxon>
        <taxon>Perkinsidae</taxon>
        <taxon>Perkinsus</taxon>
    </lineage>
</organism>
<dbReference type="PANTHER" id="PTHR12743">
    <property type="entry name" value="CYTOCHROME C1 HEME LYASE"/>
    <property type="match status" value="1"/>
</dbReference>
<sequence length="257" mass="29195">MADTSPAASSSEMVAGSHGEEVDGDDRGSVVVNPLSSGSGLECPFGFGGSSAEKWEQVAARQSSEAVNPRNMMPTFSQERAPDQKVDLSVEREKSTIPKTGEDATWVYPSPQQFYHALRRRNKSAEAESMDAVVYIHNSVNERTWEGILDWERKLHPECIHPSLQRFVGRFNDLSLRAQLHGWVYSRARPFDRHDWFIDRCGQRTVRYIVDYYDEPTEEADERGFDVVIESRPAALDSLGNFWDCVRMGARRLFNMN</sequence>
<evidence type="ECO:0000256" key="10">
    <source>
        <dbReference type="RuleBase" id="RU363130"/>
    </source>
</evidence>
<keyword evidence="3 10" id="KW-0349">Heme</keyword>
<feature type="compositionally biased region" description="Basic and acidic residues" evidence="11">
    <location>
        <begin position="18"/>
        <end position="28"/>
    </location>
</feature>
<feature type="compositionally biased region" description="Basic and acidic residues" evidence="11">
    <location>
        <begin position="80"/>
        <end position="93"/>
    </location>
</feature>
<evidence type="ECO:0000256" key="6">
    <source>
        <dbReference type="ARBA" id="ARBA00023004"/>
    </source>
</evidence>
<dbReference type="EC" id="4.4.1.17" evidence="10"/>
<keyword evidence="9 10" id="KW-0456">Lyase</keyword>
<keyword evidence="7 10" id="KW-0496">Mitochondrion</keyword>
<dbReference type="Proteomes" id="UP000570595">
    <property type="component" value="Unassembled WGS sequence"/>
</dbReference>
<dbReference type="EMBL" id="JABAHT010000005">
    <property type="protein sequence ID" value="KAF4670913.1"/>
    <property type="molecule type" value="Genomic_DNA"/>
</dbReference>
<comment type="subcellular location">
    <subcellularLocation>
        <location evidence="1 10">Mitochondrion inner membrane</location>
    </subcellularLocation>
</comment>
<dbReference type="Pfam" id="PF01265">
    <property type="entry name" value="Cyto_heme_lyase"/>
    <property type="match status" value="1"/>
</dbReference>
<keyword evidence="8 10" id="KW-0472">Membrane</keyword>
<evidence type="ECO:0000256" key="4">
    <source>
        <dbReference type="ARBA" id="ARBA00022723"/>
    </source>
</evidence>
<evidence type="ECO:0000313" key="12">
    <source>
        <dbReference type="EMBL" id="KAF4670913.1"/>
    </source>
</evidence>
<evidence type="ECO:0000256" key="3">
    <source>
        <dbReference type="ARBA" id="ARBA00022617"/>
    </source>
</evidence>
<dbReference type="PANTHER" id="PTHR12743:SF8">
    <property type="entry name" value="PROTEIN HRI1"/>
    <property type="match status" value="1"/>
</dbReference>
<dbReference type="AlphaFoldDB" id="A0A7J6MH97"/>
<dbReference type="GO" id="GO:0005743">
    <property type="term" value="C:mitochondrial inner membrane"/>
    <property type="evidence" value="ECO:0007669"/>
    <property type="project" value="UniProtKB-SubCell"/>
</dbReference>
<gene>
    <name evidence="12" type="ORF">FOZ61_007922</name>
</gene>
<proteinExistence type="inferred from homology"/>
<reference evidence="12 13" key="1">
    <citation type="submission" date="2020-04" db="EMBL/GenBank/DDBJ databases">
        <title>Perkinsus olseni comparative genomics.</title>
        <authorList>
            <person name="Bogema D.R."/>
        </authorList>
    </citation>
    <scope>NUCLEOTIDE SEQUENCE [LARGE SCALE GENOMIC DNA]</scope>
    <source>
        <strain evidence="12">ATCC PRA-179</strain>
    </source>
</reference>
<dbReference type="PROSITE" id="PS00822">
    <property type="entry name" value="CYTO_HEME_LYASE_2"/>
    <property type="match status" value="1"/>
</dbReference>
<comment type="catalytic activity">
    <reaction evidence="10">
        <text>holo-[cytochrome c] = apo-[cytochrome c] + heme b</text>
        <dbReference type="Rhea" id="RHEA:22648"/>
        <dbReference type="Rhea" id="RHEA-COMP:10725"/>
        <dbReference type="Rhea" id="RHEA-COMP:10726"/>
        <dbReference type="ChEBI" id="CHEBI:29950"/>
        <dbReference type="ChEBI" id="CHEBI:60344"/>
        <dbReference type="ChEBI" id="CHEBI:83739"/>
        <dbReference type="EC" id="4.4.1.17"/>
    </reaction>
</comment>
<evidence type="ECO:0000256" key="11">
    <source>
        <dbReference type="SAM" id="MobiDB-lite"/>
    </source>
</evidence>
<evidence type="ECO:0000313" key="13">
    <source>
        <dbReference type="Proteomes" id="UP000570595"/>
    </source>
</evidence>
<evidence type="ECO:0000256" key="9">
    <source>
        <dbReference type="ARBA" id="ARBA00023239"/>
    </source>
</evidence>
<evidence type="ECO:0000256" key="7">
    <source>
        <dbReference type="ARBA" id="ARBA00023128"/>
    </source>
</evidence>
<keyword evidence="4 10" id="KW-0479">Metal-binding</keyword>
<dbReference type="GO" id="GO:0046872">
    <property type="term" value="F:metal ion binding"/>
    <property type="evidence" value="ECO:0007669"/>
    <property type="project" value="UniProtKB-KW"/>
</dbReference>
<feature type="region of interest" description="Disordered" evidence="11">
    <location>
        <begin position="1"/>
        <end position="35"/>
    </location>
</feature>
<dbReference type="GO" id="GO:0004408">
    <property type="term" value="F:holocytochrome-c synthase activity"/>
    <property type="evidence" value="ECO:0007669"/>
    <property type="project" value="UniProtKB-EC"/>
</dbReference>
<feature type="compositionally biased region" description="Polar residues" evidence="11">
    <location>
        <begin position="1"/>
        <end position="12"/>
    </location>
</feature>
<comment type="caution">
    <text evidence="12">The sequence shown here is derived from an EMBL/GenBank/DDBJ whole genome shotgun (WGS) entry which is preliminary data.</text>
</comment>